<sequence>MSDTILAAEPTIRIIAFLSVLAAMALWEVAAPRRRRDIPRVIRWTNNLALVVLDTAILRLTFPILAVGLAAMAEDRGWGLFNNIEAPVWVAIVVSMLLLDLAIYLQHVMFHAVPGLWRLHRMHHADLDFDATTGLRFHPVEILISMGIKLAVVATLGPPAVAVLLFEVTLNATALFNHANIELPRPVDRILRWIVVTPDMHRVHHSVDPSETNSNFGFNLPWWDRLLGTYVAQPKKGHKSMEIGIKQFRTRRDLWLDRMLIQPLRGPASGGALDAASQQMRSSSVSSGQTKLGNDQIDQ</sequence>
<keyword evidence="3 6" id="KW-1133">Transmembrane helix</keyword>
<dbReference type="EMBL" id="RCCT01000004">
    <property type="protein sequence ID" value="RLK03471.1"/>
    <property type="molecule type" value="Genomic_DNA"/>
</dbReference>
<proteinExistence type="predicted"/>
<keyword evidence="9" id="KW-1185">Reference proteome</keyword>
<evidence type="ECO:0000256" key="4">
    <source>
        <dbReference type="ARBA" id="ARBA00023136"/>
    </source>
</evidence>
<dbReference type="Pfam" id="PF04116">
    <property type="entry name" value="FA_hydroxylase"/>
    <property type="match status" value="1"/>
</dbReference>
<feature type="region of interest" description="Disordered" evidence="5">
    <location>
        <begin position="270"/>
        <end position="299"/>
    </location>
</feature>
<dbReference type="GO" id="GO:0016491">
    <property type="term" value="F:oxidoreductase activity"/>
    <property type="evidence" value="ECO:0007669"/>
    <property type="project" value="InterPro"/>
</dbReference>
<evidence type="ECO:0000256" key="6">
    <source>
        <dbReference type="SAM" id="Phobius"/>
    </source>
</evidence>
<evidence type="ECO:0000313" key="8">
    <source>
        <dbReference type="EMBL" id="RLK03471.1"/>
    </source>
</evidence>
<evidence type="ECO:0000313" key="9">
    <source>
        <dbReference type="Proteomes" id="UP000271700"/>
    </source>
</evidence>
<feature type="compositionally biased region" description="Low complexity" evidence="5">
    <location>
        <begin position="277"/>
        <end position="289"/>
    </location>
</feature>
<accession>A0A497Z4Z6</accession>
<dbReference type="AlphaFoldDB" id="A0A497Z4Z6"/>
<dbReference type="GO" id="GO:0016020">
    <property type="term" value="C:membrane"/>
    <property type="evidence" value="ECO:0007669"/>
    <property type="project" value="UniProtKB-SubCell"/>
</dbReference>
<dbReference type="PANTHER" id="PTHR11863">
    <property type="entry name" value="STEROL DESATURASE"/>
    <property type="match status" value="1"/>
</dbReference>
<evidence type="ECO:0000256" key="3">
    <source>
        <dbReference type="ARBA" id="ARBA00022989"/>
    </source>
</evidence>
<gene>
    <name evidence="8" type="ORF">CLV75_2841</name>
</gene>
<comment type="subcellular location">
    <subcellularLocation>
        <location evidence="1">Membrane</location>
    </subcellularLocation>
</comment>
<keyword evidence="2 6" id="KW-0812">Transmembrane</keyword>
<dbReference type="GO" id="GO:0005506">
    <property type="term" value="F:iron ion binding"/>
    <property type="evidence" value="ECO:0007669"/>
    <property type="project" value="InterPro"/>
</dbReference>
<dbReference type="InterPro" id="IPR006694">
    <property type="entry name" value="Fatty_acid_hydroxylase"/>
</dbReference>
<comment type="caution">
    <text evidence="8">The sequence shown here is derived from an EMBL/GenBank/DDBJ whole genome shotgun (WGS) entry which is preliminary data.</text>
</comment>
<evidence type="ECO:0000256" key="2">
    <source>
        <dbReference type="ARBA" id="ARBA00022692"/>
    </source>
</evidence>
<feature type="transmembrane region" description="Helical" evidence="6">
    <location>
        <begin position="12"/>
        <end position="30"/>
    </location>
</feature>
<dbReference type="OrthoDB" id="9770329at2"/>
<name>A0A497Z4Z6_9RHOB</name>
<dbReference type="STRING" id="981384.GCA_000192475_00791"/>
<organism evidence="8 9">
    <name type="scientific">Ruegeria conchae</name>
    <dbReference type="NCBI Taxonomy" id="981384"/>
    <lineage>
        <taxon>Bacteria</taxon>
        <taxon>Pseudomonadati</taxon>
        <taxon>Pseudomonadota</taxon>
        <taxon>Alphaproteobacteria</taxon>
        <taxon>Rhodobacterales</taxon>
        <taxon>Roseobacteraceae</taxon>
        <taxon>Ruegeria</taxon>
    </lineage>
</organism>
<feature type="transmembrane region" description="Helical" evidence="6">
    <location>
        <begin position="51"/>
        <end position="73"/>
    </location>
</feature>
<reference evidence="8 9" key="1">
    <citation type="submission" date="2018-10" db="EMBL/GenBank/DDBJ databases">
        <title>Genomic Encyclopedia of Archaeal and Bacterial Type Strains, Phase II (KMG-II): from individual species to whole genera.</title>
        <authorList>
            <person name="Goeker M."/>
        </authorList>
    </citation>
    <scope>NUCLEOTIDE SEQUENCE [LARGE SCALE GENOMIC DNA]</scope>
    <source>
        <strain evidence="8 9">DSM 29317</strain>
    </source>
</reference>
<dbReference type="GO" id="GO:0008610">
    <property type="term" value="P:lipid biosynthetic process"/>
    <property type="evidence" value="ECO:0007669"/>
    <property type="project" value="InterPro"/>
</dbReference>
<keyword evidence="4 6" id="KW-0472">Membrane</keyword>
<evidence type="ECO:0000256" key="5">
    <source>
        <dbReference type="SAM" id="MobiDB-lite"/>
    </source>
</evidence>
<evidence type="ECO:0000259" key="7">
    <source>
        <dbReference type="Pfam" id="PF04116"/>
    </source>
</evidence>
<evidence type="ECO:0000256" key="1">
    <source>
        <dbReference type="ARBA" id="ARBA00004370"/>
    </source>
</evidence>
<dbReference type="RefSeq" id="WP_050806483.1">
    <property type="nucleotide sequence ID" value="NZ_AEYW01000022.1"/>
</dbReference>
<feature type="transmembrane region" description="Helical" evidence="6">
    <location>
        <begin position="88"/>
        <end position="113"/>
    </location>
</feature>
<protein>
    <submittedName>
        <fullName evidence="8">Sterol desaturase/sphingolipid hydroxylase (Fatty acid hydroxylase superfamily)</fullName>
    </submittedName>
</protein>
<dbReference type="InterPro" id="IPR050307">
    <property type="entry name" value="Sterol_Desaturase_Related"/>
</dbReference>
<dbReference type="Proteomes" id="UP000271700">
    <property type="component" value="Unassembled WGS sequence"/>
</dbReference>
<feature type="domain" description="Fatty acid hydroxylase" evidence="7">
    <location>
        <begin position="93"/>
        <end position="229"/>
    </location>
</feature>